<protein>
    <submittedName>
        <fullName evidence="1">Uncharacterized protein</fullName>
    </submittedName>
</protein>
<sequence length="278" mass="30807">MATSNHTRSASYPPQSNPILLKVEDELTKLRKAEVESTSVTETICIGLTGLARLYRCVDNVLSLPLLAHRTLSLSLAKHETPLIEGSSRLLEICGASKELLLRLLEAVRCSNSEMSSVSEYFCLRKEIVKASKGLALQLRQVEGSLVSRNEEFNESGYFEVIRVLRCVSIISISVLESLLRFLSMPLMSKSKSISFGLISRLVVKKSKAVKLLKNGNELSNVDVVLHTFDGEESFDCDIVNKKLEVLEVSLRGIEDGLNNILKQLARTRASLIKIVCV</sequence>
<keyword evidence="2" id="KW-1185">Reference proteome</keyword>
<dbReference type="OrthoDB" id="1701699at2759"/>
<dbReference type="Proteomes" id="UP000596660">
    <property type="component" value="Unplaced"/>
</dbReference>
<proteinExistence type="predicted"/>
<dbReference type="Gramene" id="AUR62026374-RA">
    <property type="protein sequence ID" value="AUR62026374-RA:cds"/>
    <property type="gene ID" value="AUR62026374"/>
</dbReference>
<dbReference type="Pfam" id="PF03087">
    <property type="entry name" value="BPS1"/>
    <property type="match status" value="1"/>
</dbReference>
<dbReference type="KEGG" id="cqi:110713561"/>
<dbReference type="PANTHER" id="PTHR33070:SF109">
    <property type="entry name" value="DOMAIN PROTEIN, PUTATIVE (DUF241)-RELATED"/>
    <property type="match status" value="1"/>
</dbReference>
<dbReference type="RefSeq" id="XP_021747701.1">
    <property type="nucleotide sequence ID" value="XM_021892009.1"/>
</dbReference>
<dbReference type="InterPro" id="IPR004320">
    <property type="entry name" value="BPS1_pln"/>
</dbReference>
<dbReference type="GO" id="GO:0048364">
    <property type="term" value="P:root development"/>
    <property type="evidence" value="ECO:0007669"/>
    <property type="project" value="InterPro"/>
</dbReference>
<reference evidence="1" key="1">
    <citation type="journal article" date="2017" name="Nature">
        <title>The genome of Chenopodium quinoa.</title>
        <authorList>
            <person name="Jarvis D.E."/>
            <person name="Ho Y.S."/>
            <person name="Lightfoot D.J."/>
            <person name="Schmoeckel S.M."/>
            <person name="Li B."/>
            <person name="Borm T.J.A."/>
            <person name="Ohyanagi H."/>
            <person name="Mineta K."/>
            <person name="Michell C.T."/>
            <person name="Saber N."/>
            <person name="Kharbatia N.M."/>
            <person name="Rupper R.R."/>
            <person name="Sharp A.R."/>
            <person name="Dally N."/>
            <person name="Boughton B.A."/>
            <person name="Woo Y.H."/>
            <person name="Gao G."/>
            <person name="Schijlen E.G.W.M."/>
            <person name="Guo X."/>
            <person name="Momin A.A."/>
            <person name="Negrao S."/>
            <person name="Al-Babili S."/>
            <person name="Gehring C."/>
            <person name="Roessner U."/>
            <person name="Jung C."/>
            <person name="Murphy K."/>
            <person name="Arold S.T."/>
            <person name="Gojobori T."/>
            <person name="van der Linden C.G."/>
            <person name="van Loo E.N."/>
            <person name="Jellen E.N."/>
            <person name="Maughan P.J."/>
            <person name="Tester M."/>
        </authorList>
    </citation>
    <scope>NUCLEOTIDE SEQUENCE [LARGE SCALE GENOMIC DNA]</scope>
    <source>
        <strain evidence="1">cv. PI 614886</strain>
    </source>
</reference>
<dbReference type="GeneID" id="110713561"/>
<reference evidence="1" key="2">
    <citation type="submission" date="2021-03" db="UniProtKB">
        <authorList>
            <consortium name="EnsemblPlants"/>
        </authorList>
    </citation>
    <scope>IDENTIFICATION</scope>
</reference>
<dbReference type="EnsemblPlants" id="AUR62026374-RA">
    <property type="protein sequence ID" value="AUR62026374-RA:cds"/>
    <property type="gene ID" value="AUR62026374"/>
</dbReference>
<organism evidence="1 2">
    <name type="scientific">Chenopodium quinoa</name>
    <name type="common">Quinoa</name>
    <dbReference type="NCBI Taxonomy" id="63459"/>
    <lineage>
        <taxon>Eukaryota</taxon>
        <taxon>Viridiplantae</taxon>
        <taxon>Streptophyta</taxon>
        <taxon>Embryophyta</taxon>
        <taxon>Tracheophyta</taxon>
        <taxon>Spermatophyta</taxon>
        <taxon>Magnoliopsida</taxon>
        <taxon>eudicotyledons</taxon>
        <taxon>Gunneridae</taxon>
        <taxon>Pentapetalae</taxon>
        <taxon>Caryophyllales</taxon>
        <taxon>Chenopodiaceae</taxon>
        <taxon>Chenopodioideae</taxon>
        <taxon>Atripliceae</taxon>
        <taxon>Chenopodium</taxon>
    </lineage>
</organism>
<evidence type="ECO:0000313" key="2">
    <source>
        <dbReference type="Proteomes" id="UP000596660"/>
    </source>
</evidence>
<gene>
    <name evidence="1" type="primary">LOC110713561</name>
</gene>
<dbReference type="SMR" id="A0A803MBA7"/>
<evidence type="ECO:0000313" key="1">
    <source>
        <dbReference type="EnsemblPlants" id="AUR62026374-RA:cds"/>
    </source>
</evidence>
<accession>A0A803MBA7</accession>
<dbReference type="PANTHER" id="PTHR33070">
    <property type="entry name" value="OS06G0725500 PROTEIN"/>
    <property type="match status" value="1"/>
</dbReference>
<dbReference type="AlphaFoldDB" id="A0A803MBA7"/>
<name>A0A803MBA7_CHEQI</name>
<dbReference type="GO" id="GO:0048367">
    <property type="term" value="P:shoot system development"/>
    <property type="evidence" value="ECO:0007669"/>
    <property type="project" value="InterPro"/>
</dbReference>